<dbReference type="AlphaFoldDB" id="A0A6G0TIE4"/>
<keyword evidence="2" id="KW-1185">Reference proteome</keyword>
<name>A0A6G0TIE4_APHGL</name>
<accession>A0A6G0TIE4</accession>
<protein>
    <submittedName>
        <fullName evidence="1">Uncharacterized protein</fullName>
    </submittedName>
</protein>
<dbReference type="EMBL" id="VYZN01000036">
    <property type="protein sequence ID" value="KAE9533264.1"/>
    <property type="molecule type" value="Genomic_DNA"/>
</dbReference>
<evidence type="ECO:0000313" key="2">
    <source>
        <dbReference type="Proteomes" id="UP000475862"/>
    </source>
</evidence>
<evidence type="ECO:0000313" key="1">
    <source>
        <dbReference type="EMBL" id="KAE9533264.1"/>
    </source>
</evidence>
<sequence length="199" mass="23401">MDDEPTTVATKNSSCQLRLIFLYQLVLFKMSEPKKKKNDPRFFLKQSSDNNNIINQVEQEHNKLSQNLIPSSSSQDAGSFIVQYYEVKVRFSFNKFRENSKRHYRKNVISKRLNIKFIRDCIAITIYAQTIQKFLIIWLTKNLNFGVFKPLKHKPLLSPTTINYIQGSRLVKSSLIRITSIIVTYYTAQHYSLDYSFLK</sequence>
<organism evidence="1 2">
    <name type="scientific">Aphis glycines</name>
    <name type="common">Soybean aphid</name>
    <dbReference type="NCBI Taxonomy" id="307491"/>
    <lineage>
        <taxon>Eukaryota</taxon>
        <taxon>Metazoa</taxon>
        <taxon>Ecdysozoa</taxon>
        <taxon>Arthropoda</taxon>
        <taxon>Hexapoda</taxon>
        <taxon>Insecta</taxon>
        <taxon>Pterygota</taxon>
        <taxon>Neoptera</taxon>
        <taxon>Paraneoptera</taxon>
        <taxon>Hemiptera</taxon>
        <taxon>Sternorrhyncha</taxon>
        <taxon>Aphidomorpha</taxon>
        <taxon>Aphidoidea</taxon>
        <taxon>Aphididae</taxon>
        <taxon>Aphidini</taxon>
        <taxon>Aphis</taxon>
        <taxon>Aphis</taxon>
    </lineage>
</organism>
<gene>
    <name evidence="1" type="ORF">AGLY_009305</name>
</gene>
<proteinExistence type="predicted"/>
<reference evidence="1 2" key="1">
    <citation type="submission" date="2019-08" db="EMBL/GenBank/DDBJ databases">
        <title>The genome of the soybean aphid Biotype 1, its phylome, world population structure and adaptation to the North American continent.</title>
        <authorList>
            <person name="Giordano R."/>
            <person name="Donthu R.K."/>
            <person name="Hernandez A.G."/>
            <person name="Wright C.L."/>
            <person name="Zimin A.V."/>
        </authorList>
    </citation>
    <scope>NUCLEOTIDE SEQUENCE [LARGE SCALE GENOMIC DNA]</scope>
    <source>
        <tissue evidence="1">Whole aphids</tissue>
    </source>
</reference>
<dbReference type="Proteomes" id="UP000475862">
    <property type="component" value="Unassembled WGS sequence"/>
</dbReference>
<comment type="caution">
    <text evidence="1">The sequence shown here is derived from an EMBL/GenBank/DDBJ whole genome shotgun (WGS) entry which is preliminary data.</text>
</comment>
<feature type="non-terminal residue" evidence="1">
    <location>
        <position position="199"/>
    </location>
</feature>